<dbReference type="Pfam" id="PF04203">
    <property type="entry name" value="Sortase"/>
    <property type="match status" value="1"/>
</dbReference>
<feature type="compositionally biased region" description="Polar residues" evidence="2">
    <location>
        <begin position="66"/>
        <end position="77"/>
    </location>
</feature>
<dbReference type="InterPro" id="IPR005754">
    <property type="entry name" value="Sortase"/>
</dbReference>
<evidence type="ECO:0000313" key="4">
    <source>
        <dbReference type="Proteomes" id="UP000539111"/>
    </source>
</evidence>
<feature type="region of interest" description="Disordered" evidence="2">
    <location>
        <begin position="38"/>
        <end position="91"/>
    </location>
</feature>
<dbReference type="SUPFAM" id="SSF63817">
    <property type="entry name" value="Sortase"/>
    <property type="match status" value="1"/>
</dbReference>
<feature type="compositionally biased region" description="Low complexity" evidence="2">
    <location>
        <begin position="56"/>
        <end position="65"/>
    </location>
</feature>
<accession>A0A7Z0D174</accession>
<dbReference type="RefSeq" id="WP_179425885.1">
    <property type="nucleotide sequence ID" value="NZ_JACBZP010000001.1"/>
</dbReference>
<dbReference type="NCBIfam" id="NF033748">
    <property type="entry name" value="class_F_sortase"/>
    <property type="match status" value="1"/>
</dbReference>
<reference evidence="3 4" key="1">
    <citation type="submission" date="2020-07" db="EMBL/GenBank/DDBJ databases">
        <title>Sequencing the genomes of 1000 actinobacteria strains.</title>
        <authorList>
            <person name="Klenk H.-P."/>
        </authorList>
    </citation>
    <scope>NUCLEOTIDE SEQUENCE [LARGE SCALE GENOMIC DNA]</scope>
    <source>
        <strain evidence="3 4">DSM 26341</strain>
    </source>
</reference>
<dbReference type="InterPro" id="IPR042001">
    <property type="entry name" value="Sortase_F"/>
</dbReference>
<dbReference type="Gene3D" id="2.40.260.10">
    <property type="entry name" value="Sortase"/>
    <property type="match status" value="1"/>
</dbReference>
<evidence type="ECO:0000256" key="1">
    <source>
        <dbReference type="ARBA" id="ARBA00022801"/>
    </source>
</evidence>
<dbReference type="InterPro" id="IPR023365">
    <property type="entry name" value="Sortase_dom-sf"/>
</dbReference>
<name>A0A7Z0D174_9MICO</name>
<dbReference type="EMBL" id="JACBZP010000001">
    <property type="protein sequence ID" value="NYI66488.1"/>
    <property type="molecule type" value="Genomic_DNA"/>
</dbReference>
<sequence length="237" mass="24995">MTRIGFGRRGRMVLSAVAVVLALVGGWAILSGFAKNDPPPQPSAAEATPTKAPHPSSGSKSRSGSHQPQPTGAGTSSPKPPPHLKRSKPVHLTVPAIGVDTSLITLGLDENGEMEVPDVRKAKDSKAGWYKYSPTPGQLGPSVIIGHVDSEYKGPAVFYKLGDIKRGDTATVTRADGTKAKFVVTKVVEVKKATFPTSKIYGNTDDAELRLITCGGEFNSATGHHLDNIVVYGKFTP</sequence>
<keyword evidence="4" id="KW-1185">Reference proteome</keyword>
<keyword evidence="1" id="KW-0378">Hydrolase</keyword>
<evidence type="ECO:0000313" key="3">
    <source>
        <dbReference type="EMBL" id="NYI66488.1"/>
    </source>
</evidence>
<dbReference type="AlphaFoldDB" id="A0A7Z0D174"/>
<comment type="caution">
    <text evidence="3">The sequence shown here is derived from an EMBL/GenBank/DDBJ whole genome shotgun (WGS) entry which is preliminary data.</text>
</comment>
<proteinExistence type="predicted"/>
<organism evidence="3 4">
    <name type="scientific">Spelaeicoccus albus</name>
    <dbReference type="NCBI Taxonomy" id="1280376"/>
    <lineage>
        <taxon>Bacteria</taxon>
        <taxon>Bacillati</taxon>
        <taxon>Actinomycetota</taxon>
        <taxon>Actinomycetes</taxon>
        <taxon>Micrococcales</taxon>
        <taxon>Brevibacteriaceae</taxon>
        <taxon>Spelaeicoccus</taxon>
    </lineage>
</organism>
<dbReference type="Proteomes" id="UP000539111">
    <property type="component" value="Unassembled WGS sequence"/>
</dbReference>
<dbReference type="GO" id="GO:0016787">
    <property type="term" value="F:hydrolase activity"/>
    <property type="evidence" value="ECO:0007669"/>
    <property type="project" value="UniProtKB-KW"/>
</dbReference>
<evidence type="ECO:0000256" key="2">
    <source>
        <dbReference type="SAM" id="MobiDB-lite"/>
    </source>
</evidence>
<gene>
    <name evidence="3" type="ORF">BJY26_000794</name>
</gene>
<protein>
    <submittedName>
        <fullName evidence="3">Sortase (Surface protein transpeptidase)</fullName>
    </submittedName>
</protein>
<dbReference type="CDD" id="cd05829">
    <property type="entry name" value="Sortase_F"/>
    <property type="match status" value="1"/>
</dbReference>